<name>A0AAD6UEY6_9AGAR</name>
<keyword evidence="2" id="KW-0732">Signal</keyword>
<protein>
    <submittedName>
        <fullName evidence="3">Uncharacterized protein</fullName>
    </submittedName>
</protein>
<dbReference type="AlphaFoldDB" id="A0AAD6UEY6"/>
<evidence type="ECO:0000313" key="4">
    <source>
        <dbReference type="Proteomes" id="UP001222325"/>
    </source>
</evidence>
<feature type="chain" id="PRO_5042015475" evidence="2">
    <location>
        <begin position="23"/>
        <end position="353"/>
    </location>
</feature>
<organism evidence="3 4">
    <name type="scientific">Mycena belliarum</name>
    <dbReference type="NCBI Taxonomy" id="1033014"/>
    <lineage>
        <taxon>Eukaryota</taxon>
        <taxon>Fungi</taxon>
        <taxon>Dikarya</taxon>
        <taxon>Basidiomycota</taxon>
        <taxon>Agaricomycotina</taxon>
        <taxon>Agaricomycetes</taxon>
        <taxon>Agaricomycetidae</taxon>
        <taxon>Agaricales</taxon>
        <taxon>Marasmiineae</taxon>
        <taxon>Mycenaceae</taxon>
        <taxon>Mycena</taxon>
    </lineage>
</organism>
<accession>A0AAD6UEY6</accession>
<feature type="region of interest" description="Disordered" evidence="1">
    <location>
        <begin position="208"/>
        <end position="230"/>
    </location>
</feature>
<reference evidence="3" key="1">
    <citation type="submission" date="2023-03" db="EMBL/GenBank/DDBJ databases">
        <title>Massive genome expansion in bonnet fungi (Mycena s.s.) driven by repeated elements and novel gene families across ecological guilds.</title>
        <authorList>
            <consortium name="Lawrence Berkeley National Laboratory"/>
            <person name="Harder C.B."/>
            <person name="Miyauchi S."/>
            <person name="Viragh M."/>
            <person name="Kuo A."/>
            <person name="Thoen E."/>
            <person name="Andreopoulos B."/>
            <person name="Lu D."/>
            <person name="Skrede I."/>
            <person name="Drula E."/>
            <person name="Henrissat B."/>
            <person name="Morin E."/>
            <person name="Kohler A."/>
            <person name="Barry K."/>
            <person name="LaButti K."/>
            <person name="Morin E."/>
            <person name="Salamov A."/>
            <person name="Lipzen A."/>
            <person name="Mereny Z."/>
            <person name="Hegedus B."/>
            <person name="Baldrian P."/>
            <person name="Stursova M."/>
            <person name="Weitz H."/>
            <person name="Taylor A."/>
            <person name="Grigoriev I.V."/>
            <person name="Nagy L.G."/>
            <person name="Martin F."/>
            <person name="Kauserud H."/>
        </authorList>
    </citation>
    <scope>NUCLEOTIDE SEQUENCE</scope>
    <source>
        <strain evidence="3">CBHHK173m</strain>
    </source>
</reference>
<dbReference type="EMBL" id="JARJCN010000011">
    <property type="protein sequence ID" value="KAJ7096622.1"/>
    <property type="molecule type" value="Genomic_DNA"/>
</dbReference>
<evidence type="ECO:0000256" key="1">
    <source>
        <dbReference type="SAM" id="MobiDB-lite"/>
    </source>
</evidence>
<dbReference type="Proteomes" id="UP001222325">
    <property type="component" value="Unassembled WGS sequence"/>
</dbReference>
<evidence type="ECO:0000256" key="2">
    <source>
        <dbReference type="SAM" id="SignalP"/>
    </source>
</evidence>
<comment type="caution">
    <text evidence="3">The sequence shown here is derived from an EMBL/GenBank/DDBJ whole genome shotgun (WGS) entry which is preliminary data.</text>
</comment>
<proteinExistence type="predicted"/>
<gene>
    <name evidence="3" type="ORF">B0H15DRAFT_825803</name>
</gene>
<feature type="signal peptide" evidence="2">
    <location>
        <begin position="1"/>
        <end position="22"/>
    </location>
</feature>
<keyword evidence="4" id="KW-1185">Reference proteome</keyword>
<sequence>MPSTILPVVGAYVVLTIDPVASLDPDVLEDPEAVQACKELVNRSYVVFVGERTKIFQPWSPYNDCMVDFLIQGKPKSFPAKFVESSMSIPIVPMTITDHPSSRIPLKPSNSLPWNDCYISTLWSAEVRSPTLKTEVPIACQLDDDEMDKLDRFLGRDFAAHKALRAAAGVSMSPTIIDSTPNPGQINANVQHTAPSDLRDATIPPNKRGMLFSSPADLEGPNADGDDDGEARTAEEMIDYIFSNPASNMTITVNFNNDLSTVEALNDPADYFREVKAIARIQEESRSRLASARAVAIKEAAELNAKYDEPTIDMLVSRAQRRGRLSRLGSATKKRIASTFRPVLRCFARATNQ</sequence>
<evidence type="ECO:0000313" key="3">
    <source>
        <dbReference type="EMBL" id="KAJ7096622.1"/>
    </source>
</evidence>